<name>A0A9J6A5S1_SOLCO</name>
<evidence type="ECO:0000313" key="2">
    <source>
        <dbReference type="EMBL" id="KAG5619548.1"/>
    </source>
</evidence>
<dbReference type="PANTHER" id="PTHR48258">
    <property type="entry name" value="DUF4218 DOMAIN-CONTAINING PROTEIN-RELATED"/>
    <property type="match status" value="1"/>
</dbReference>
<dbReference type="AlphaFoldDB" id="A0A9J6A5S1"/>
<evidence type="ECO:0000256" key="1">
    <source>
        <dbReference type="SAM" id="MobiDB-lite"/>
    </source>
</evidence>
<reference evidence="2 3" key="1">
    <citation type="submission" date="2020-09" db="EMBL/GenBank/DDBJ databases">
        <title>De no assembly of potato wild relative species, Solanum commersonii.</title>
        <authorList>
            <person name="Cho K."/>
        </authorList>
    </citation>
    <scope>NUCLEOTIDE SEQUENCE [LARGE SCALE GENOMIC DNA]</scope>
    <source>
        <strain evidence="2">LZ3.2</strain>
        <tissue evidence="2">Leaf</tissue>
    </source>
</reference>
<dbReference type="PANTHER" id="PTHR48258:SF4">
    <property type="entry name" value="DUF4216 DOMAIN-CONTAINING PROTEIN"/>
    <property type="match status" value="1"/>
</dbReference>
<organism evidence="2 3">
    <name type="scientific">Solanum commersonii</name>
    <name type="common">Commerson's wild potato</name>
    <name type="synonym">Commerson's nightshade</name>
    <dbReference type="NCBI Taxonomy" id="4109"/>
    <lineage>
        <taxon>Eukaryota</taxon>
        <taxon>Viridiplantae</taxon>
        <taxon>Streptophyta</taxon>
        <taxon>Embryophyta</taxon>
        <taxon>Tracheophyta</taxon>
        <taxon>Spermatophyta</taxon>
        <taxon>Magnoliopsida</taxon>
        <taxon>eudicotyledons</taxon>
        <taxon>Gunneridae</taxon>
        <taxon>Pentapetalae</taxon>
        <taxon>asterids</taxon>
        <taxon>lamiids</taxon>
        <taxon>Solanales</taxon>
        <taxon>Solanaceae</taxon>
        <taxon>Solanoideae</taxon>
        <taxon>Solaneae</taxon>
        <taxon>Solanum</taxon>
    </lineage>
</organism>
<dbReference type="Proteomes" id="UP000824120">
    <property type="component" value="Chromosome 2"/>
</dbReference>
<feature type="region of interest" description="Disordered" evidence="1">
    <location>
        <begin position="148"/>
        <end position="186"/>
    </location>
</feature>
<feature type="compositionally biased region" description="Acidic residues" evidence="1">
    <location>
        <begin position="160"/>
        <end position="186"/>
    </location>
</feature>
<protein>
    <submittedName>
        <fullName evidence="2">Uncharacterized protein</fullName>
    </submittedName>
</protein>
<sequence>MKQKHRLEGSMVEFHLAREITNFGSYYFESSVPCFQNIPNRHDNGGETMKPLSIFNQPGKGSKKRTRRNLSAMEFKSASTHVLLNCPQVKPFLDYFVHLYGNEKVFEHFSKWFQDYDDDISSVHHTVDVELENDLEHPEHILEEVDIEQITDEGANASINEEELFHEEEWSEEEDEEEDEDEDEDE</sequence>
<comment type="caution">
    <text evidence="2">The sequence shown here is derived from an EMBL/GenBank/DDBJ whole genome shotgun (WGS) entry which is preliminary data.</text>
</comment>
<dbReference type="EMBL" id="JACXVP010000002">
    <property type="protein sequence ID" value="KAG5619548.1"/>
    <property type="molecule type" value="Genomic_DNA"/>
</dbReference>
<evidence type="ECO:0000313" key="3">
    <source>
        <dbReference type="Proteomes" id="UP000824120"/>
    </source>
</evidence>
<keyword evidence="3" id="KW-1185">Reference proteome</keyword>
<dbReference type="OrthoDB" id="1302638at2759"/>
<accession>A0A9J6A5S1</accession>
<gene>
    <name evidence="2" type="ORF">H5410_004766</name>
</gene>
<proteinExistence type="predicted"/>